<dbReference type="Proteomes" id="UP001489897">
    <property type="component" value="Unassembled WGS sequence"/>
</dbReference>
<proteinExistence type="predicted"/>
<dbReference type="NCBIfam" id="TIGR04098">
    <property type="entry name" value="LnmK_bifunc"/>
    <property type="match status" value="1"/>
</dbReference>
<organism evidence="1 2">
    <name type="scientific">Paraburkholderia ferrariae</name>
    <dbReference type="NCBI Taxonomy" id="386056"/>
    <lineage>
        <taxon>Bacteria</taxon>
        <taxon>Pseudomonadati</taxon>
        <taxon>Pseudomonadota</taxon>
        <taxon>Betaproteobacteria</taxon>
        <taxon>Burkholderiales</taxon>
        <taxon>Burkholderiaceae</taxon>
        <taxon>Paraburkholderia</taxon>
    </lineage>
</organism>
<dbReference type="RefSeq" id="WP_342946476.1">
    <property type="nucleotide sequence ID" value="NZ_JAYMRV010000002.1"/>
</dbReference>
<protein>
    <submittedName>
        <fullName evidence="1">Pnap_2097 family protein</fullName>
    </submittedName>
</protein>
<dbReference type="NCBIfam" id="TIGR04099">
    <property type="entry name" value="biosn_Pnap_2097"/>
    <property type="match status" value="1"/>
</dbReference>
<evidence type="ECO:0000313" key="2">
    <source>
        <dbReference type="Proteomes" id="UP001489897"/>
    </source>
</evidence>
<name>A0ABU9RM48_9BURK</name>
<comment type="caution">
    <text evidence="1">The sequence shown here is derived from an EMBL/GenBank/DDBJ whole genome shotgun (WGS) entry which is preliminary data.</text>
</comment>
<keyword evidence="2" id="KW-1185">Reference proteome</keyword>
<sequence length="293" mass="33066">MRARPEKTREPVRMQTQGASRTQYVAGMPELAFAGLSEQWLLRTCGQLHWNALARQAGLASPDFYDDEGQKSYAAFTAIRVREARLEEVGEHQRFAIEADVQRIALARHFGVFRVFTPESAIASVEMISTFVRRERIGDNRSVCRAMFCGAPPRATPNAAMELAAQAKRFRTGEWTRHGRLDRAEHAAQHVVEYLPCPSLDFNGAHLLYFASFQSMVERAEWHWRSASNSAPPWLVERDMAFYGNANVGDRLTLSFGARHTSHGGLSHWCSIARAADGVRIADVVTHKRWSHE</sequence>
<dbReference type="Gene3D" id="3.10.129.10">
    <property type="entry name" value="Hotdog Thioesterase"/>
    <property type="match status" value="1"/>
</dbReference>
<accession>A0ABU9RM48</accession>
<gene>
    <name evidence="1" type="ORF">VSR73_08745</name>
</gene>
<dbReference type="EMBL" id="JAYMRV010000002">
    <property type="protein sequence ID" value="MEM5421152.1"/>
    <property type="molecule type" value="Genomic_DNA"/>
</dbReference>
<dbReference type="InterPro" id="IPR024091">
    <property type="entry name" value="LnmK-like_bifun_acyl/decarbox"/>
</dbReference>
<reference evidence="1 2" key="1">
    <citation type="submission" date="2024-01" db="EMBL/GenBank/DDBJ databases">
        <title>The diversity of rhizobia nodulating Mimosa spp. in eleven states of Brazil covering several biomes is determined by host plant, location, and edaphic factors.</title>
        <authorList>
            <person name="Rouws L."/>
            <person name="Barauna A."/>
            <person name="Beukes C."/>
            <person name="De Faria S.M."/>
            <person name="Gross E."/>
            <person name="Dos Reis Junior F.B."/>
            <person name="Simon M."/>
            <person name="Maluk M."/>
            <person name="Odee D.W."/>
            <person name="Kenicer G."/>
            <person name="Young J.P.W."/>
            <person name="Reis V.M."/>
            <person name="Zilli J."/>
            <person name="James E.K."/>
        </authorList>
    </citation>
    <scope>NUCLEOTIDE SEQUENCE [LARGE SCALE GENOMIC DNA]</scope>
    <source>
        <strain evidence="1 2">JPY167</strain>
    </source>
</reference>
<evidence type="ECO:0000313" key="1">
    <source>
        <dbReference type="EMBL" id="MEM5421152.1"/>
    </source>
</evidence>